<gene>
    <name evidence="2" type="ORF">ABL78_3398</name>
</gene>
<evidence type="ECO:0000313" key="2">
    <source>
        <dbReference type="EMBL" id="KPI87520.1"/>
    </source>
</evidence>
<dbReference type="VEuPathDB" id="TriTrypDB:Lsey_0084_0080"/>
<sequence length="1345" mass="141592">MKGVASPLLSYAEWRAEAAYISELAQHIPKDKSLESLLSVVASRASVSGTAAAQPLASHSFFAQLFSSSADATTQPVLPWCASLAQLLALAELPAPGSIQAPSAVGSMASAANSGASSAVFPAHRSFAQVVAAVANSSSGSLSGHADRGDASVEGHSLVSSSHAILPMRVSLSASSSSCPAAVASSASKGASALHNASFDAPQSHRSNLETSGVAAPAATRAPRYDDRDAEGDEGFDRIFARLKQQAAERSFPSSQSRSAGPTAHLPPPPQGLGFKSEAASSRPPPSYTGLIAARVALDAATHLLLRVRQQNDFSTVPSGRVAEAQTLILRATACREAQLYTERILEAVHALLQQHYQAQVNEKIGGEVPRGQAFGGGSTHVSDPHPWADGVMAASPEQLHCTLRCDPSYAPSSTLPPFSPFSKALQLHRSAPDRPSNDSIHLSADASPLQASVSFASYPPTQPASAQGNRGATTAAWAPEQPPASASSMSFYLATHSLPGAAHTPSGAPPSGPHCHPGQQQQQHLYLLPGGVVAALHQWGELVAAQQRALRCEEVHDYIAAAQLFLNAAAERAQLGCCQVEEDVEVKDGATENRNLSGALARTPVADLASHGVTHLLRVCGLLLADPFLEREVVYPASLLKEVEEMLTAAEAKGNVADSAAVRPPPLLATPHASRVWMLLAQLASFLEHHRLPLPWDTAEPSSVTASMPPLAHATASASTLQMLWEVSAAVLLFRPVDALRVMQHAVSHTHHYSKEVASCEAGKSPVCVSLHELFLGYTCKPATAAAPSPQQLLAQPGTLPLCLFSLRRASAAAVRARHYAEALRNVEIAVYLLHSPACSPEAGVVDGDADEAVRHRGIVDYGKVGYWRVAAAAAAPLHESTYKPVDPWRGSKTTVMRTSTCLPALINFSARLHFFLMRILLVLLASPLTAGEAAAEVLREGALTGSSHTSSPHGALAESQDAAETTTHRHPSTGISPLTARLFKHLDAASRARQLERSLSAASDVSPGAERGERGATCSAAPCPDKAVGVCAAVADLAATLRSALHALQDMTDQLRLVEQEGLMLHDGPVAHINPYLPTAAYRLSTVLSRAAAAQHDSSAQAADLASSHSGASLGQEDDGAGAMLSGSDRAPPIATPRVRRVCVVTSSARYQQLKQKYQAEKRSSSPRLNDASLREQSPPSSPLEPKAAAGMEGARLADAAVLETRSSEPHDSSREEGEAEDDVSSSPTEPSSEYMFELQQLVHELLAIVYVLTLPLSSTSACAGAPGGVPPVRQDNAQRDVPATDESGYDMEYGQARMMLNTLAGRLQRCLRQLGARDRVLFTLLRRLHVELLFPVVCGPML</sequence>
<feature type="region of interest" description="Disordered" evidence="1">
    <location>
        <begin position="200"/>
        <end position="232"/>
    </location>
</feature>
<dbReference type="OMA" id="TVEPRME"/>
<feature type="region of interest" description="Disordered" evidence="1">
    <location>
        <begin position="1265"/>
        <end position="1290"/>
    </location>
</feature>
<evidence type="ECO:0000313" key="3">
    <source>
        <dbReference type="Proteomes" id="UP000038009"/>
    </source>
</evidence>
<feature type="compositionally biased region" description="Polar residues" evidence="1">
    <location>
        <begin position="464"/>
        <end position="473"/>
    </location>
</feature>
<feature type="region of interest" description="Disordered" evidence="1">
    <location>
        <begin position="455"/>
        <end position="482"/>
    </location>
</feature>
<accession>A0A0N1PER5</accession>
<proteinExistence type="predicted"/>
<reference evidence="2 3" key="1">
    <citation type="journal article" date="2015" name="PLoS Pathog.">
        <title>Leptomonas seymouri: Adaptations to the Dixenous Life Cycle Analyzed by Genome Sequencing, Transcriptome Profiling and Co-infection with Leishmania donovani.</title>
        <authorList>
            <person name="Kraeva N."/>
            <person name="Butenko A."/>
            <person name="Hlavacova J."/>
            <person name="Kostygov A."/>
            <person name="Myskova J."/>
            <person name="Grybchuk D."/>
            <person name="Lestinova T."/>
            <person name="Votypka J."/>
            <person name="Volf P."/>
            <person name="Opperdoes F."/>
            <person name="Flegontov P."/>
            <person name="Lukes J."/>
            <person name="Yurchenko V."/>
        </authorList>
    </citation>
    <scope>NUCLEOTIDE SEQUENCE [LARGE SCALE GENOMIC DNA]</scope>
    <source>
        <strain evidence="2 3">ATCC 30220</strain>
    </source>
</reference>
<name>A0A0N1PER5_LEPSE</name>
<feature type="region of interest" description="Disordered" evidence="1">
    <location>
        <begin position="1156"/>
        <end position="1194"/>
    </location>
</feature>
<feature type="region of interest" description="Disordered" evidence="1">
    <location>
        <begin position="999"/>
        <end position="1020"/>
    </location>
</feature>
<feature type="compositionally biased region" description="Low complexity" evidence="1">
    <location>
        <begin position="1102"/>
        <end position="1112"/>
    </location>
</feature>
<protein>
    <submittedName>
        <fullName evidence="2">Uncharacterized protein</fullName>
    </submittedName>
</protein>
<dbReference type="EMBL" id="LJSK01000084">
    <property type="protein sequence ID" value="KPI87520.1"/>
    <property type="molecule type" value="Genomic_DNA"/>
</dbReference>
<feature type="region of interest" description="Disordered" evidence="1">
    <location>
        <begin position="247"/>
        <end position="286"/>
    </location>
</feature>
<keyword evidence="3" id="KW-1185">Reference proteome</keyword>
<dbReference type="OrthoDB" id="267412at2759"/>
<organism evidence="2 3">
    <name type="scientific">Leptomonas seymouri</name>
    <dbReference type="NCBI Taxonomy" id="5684"/>
    <lineage>
        <taxon>Eukaryota</taxon>
        <taxon>Discoba</taxon>
        <taxon>Euglenozoa</taxon>
        <taxon>Kinetoplastea</taxon>
        <taxon>Metakinetoplastina</taxon>
        <taxon>Trypanosomatida</taxon>
        <taxon>Trypanosomatidae</taxon>
        <taxon>Leishmaniinae</taxon>
        <taxon>Leptomonas</taxon>
    </lineage>
</organism>
<feature type="region of interest" description="Disordered" evidence="1">
    <location>
        <begin position="946"/>
        <end position="977"/>
    </location>
</feature>
<feature type="compositionally biased region" description="Basic and acidic residues" evidence="1">
    <location>
        <begin position="1208"/>
        <end position="1219"/>
    </location>
</feature>
<feature type="region of interest" description="Disordered" evidence="1">
    <location>
        <begin position="501"/>
        <end position="521"/>
    </location>
</feature>
<feature type="region of interest" description="Disordered" evidence="1">
    <location>
        <begin position="1102"/>
        <end position="1136"/>
    </location>
</feature>
<comment type="caution">
    <text evidence="2">The sequence shown here is derived from an EMBL/GenBank/DDBJ whole genome shotgun (WGS) entry which is preliminary data.</text>
</comment>
<dbReference type="Proteomes" id="UP000038009">
    <property type="component" value="Unassembled WGS sequence"/>
</dbReference>
<evidence type="ECO:0000256" key="1">
    <source>
        <dbReference type="SAM" id="MobiDB-lite"/>
    </source>
</evidence>
<feature type="region of interest" description="Disordered" evidence="1">
    <location>
        <begin position="1206"/>
        <end position="1235"/>
    </location>
</feature>